<dbReference type="InterPro" id="IPR048367">
    <property type="entry name" value="TNP-like_RNaseH_C"/>
</dbReference>
<evidence type="ECO:0000313" key="3">
    <source>
        <dbReference type="Proteomes" id="UP000499080"/>
    </source>
</evidence>
<gene>
    <name evidence="2" type="ORF">AVEN_78704_1</name>
</gene>
<dbReference type="EMBL" id="BGPR01003364">
    <property type="protein sequence ID" value="GBM87194.1"/>
    <property type="molecule type" value="Genomic_DNA"/>
</dbReference>
<reference evidence="2 3" key="1">
    <citation type="journal article" date="2019" name="Sci. Rep.">
        <title>Orb-weaving spider Araneus ventricosus genome elucidates the spidroin gene catalogue.</title>
        <authorList>
            <person name="Kono N."/>
            <person name="Nakamura H."/>
            <person name="Ohtoshi R."/>
            <person name="Moran D.A.P."/>
            <person name="Shinohara A."/>
            <person name="Yoshida Y."/>
            <person name="Fujiwara M."/>
            <person name="Mori M."/>
            <person name="Tomita M."/>
            <person name="Arakawa K."/>
        </authorList>
    </citation>
    <scope>NUCLEOTIDE SEQUENCE [LARGE SCALE GENOMIC DNA]</scope>
</reference>
<evidence type="ECO:0000313" key="2">
    <source>
        <dbReference type="EMBL" id="GBM87194.1"/>
    </source>
</evidence>
<evidence type="ECO:0000259" key="1">
    <source>
        <dbReference type="Pfam" id="PF21789"/>
    </source>
</evidence>
<dbReference type="Pfam" id="PF21789">
    <property type="entry name" value="TNP-like_RNaseH_C"/>
    <property type="match status" value="1"/>
</dbReference>
<dbReference type="OrthoDB" id="8047101at2759"/>
<keyword evidence="3" id="KW-1185">Reference proteome</keyword>
<name>A0A4Y2JB80_ARAVE</name>
<dbReference type="PANTHER" id="PTHR47577">
    <property type="entry name" value="THAP DOMAIN-CONTAINING PROTEIN 6"/>
    <property type="match status" value="1"/>
</dbReference>
<accession>A0A4Y2JB80</accession>
<proteinExistence type="predicted"/>
<comment type="caution">
    <text evidence="2">The sequence shown here is derived from an EMBL/GenBank/DDBJ whole genome shotgun (WGS) entry which is preliminary data.</text>
</comment>
<dbReference type="AlphaFoldDB" id="A0A4Y2JB80"/>
<dbReference type="PANTHER" id="PTHR47577:SF2">
    <property type="entry name" value="THAP DOMAIN CONTAINING 9"/>
    <property type="match status" value="1"/>
</dbReference>
<dbReference type="Proteomes" id="UP000499080">
    <property type="component" value="Unassembled WGS sequence"/>
</dbReference>
<protein>
    <recommendedName>
        <fullName evidence="1">Transposable element P transposase-like RNase H C-terminal domain-containing protein</fullName>
    </recommendedName>
</protein>
<organism evidence="2 3">
    <name type="scientific">Araneus ventricosus</name>
    <name type="common">Orbweaver spider</name>
    <name type="synonym">Epeira ventricosa</name>
    <dbReference type="NCBI Taxonomy" id="182803"/>
    <lineage>
        <taxon>Eukaryota</taxon>
        <taxon>Metazoa</taxon>
        <taxon>Ecdysozoa</taxon>
        <taxon>Arthropoda</taxon>
        <taxon>Chelicerata</taxon>
        <taxon>Arachnida</taxon>
        <taxon>Araneae</taxon>
        <taxon>Araneomorphae</taxon>
        <taxon>Entelegynae</taxon>
        <taxon>Araneoidea</taxon>
        <taxon>Araneidae</taxon>
        <taxon>Araneus</taxon>
    </lineage>
</organism>
<feature type="domain" description="Transposable element P transposase-like RNase H C-terminal" evidence="1">
    <location>
        <begin position="86"/>
        <end position="116"/>
    </location>
</feature>
<sequence length="208" mass="23923">MDILFDTVKSRTLKHQKKDLRAVSKNSCHEEIWKKMVSWIKTWQINSSKGKKFSAPCKNGWILTLNSFIGICQELLKKNKFVLTNRFNQDVVENTFSSVRRRGGFRDNPDAYEFRHTIYKVIITNFLKQSIGKNCQDDDAYALIDFSSFNKNELFDIIDSGDCVEKSVQDDVGSLNAVALNSVSENVMCYIAGYFEKKYLSSYACNIC</sequence>